<evidence type="ECO:0000313" key="3">
    <source>
        <dbReference type="Proteomes" id="UP000192448"/>
    </source>
</evidence>
<dbReference type="OrthoDB" id="4722315at2"/>
<feature type="transmembrane region" description="Helical" evidence="1">
    <location>
        <begin position="105"/>
        <end position="125"/>
    </location>
</feature>
<accession>A0A1X0B6Z6</accession>
<dbReference type="AlphaFoldDB" id="A0A1X0B6Z6"/>
<dbReference type="Proteomes" id="UP000192448">
    <property type="component" value="Unassembled WGS sequence"/>
</dbReference>
<gene>
    <name evidence="2" type="ORF">BST13_05755</name>
</gene>
<reference evidence="2 3" key="1">
    <citation type="submission" date="2017-02" db="EMBL/GenBank/DDBJ databases">
        <title>The new phylogeny of genus Mycobacterium.</title>
        <authorList>
            <person name="Tortoli E."/>
            <person name="Trovato A."/>
            <person name="Cirillo D.M."/>
        </authorList>
    </citation>
    <scope>NUCLEOTIDE SEQUENCE [LARGE SCALE GENOMIC DNA]</scope>
    <source>
        <strain evidence="2 3">RW6</strain>
    </source>
</reference>
<dbReference type="Pfam" id="PF07098">
    <property type="entry name" value="DUF1360"/>
    <property type="match status" value="1"/>
</dbReference>
<feature type="transmembrane region" description="Helical" evidence="1">
    <location>
        <begin position="6"/>
        <end position="26"/>
    </location>
</feature>
<evidence type="ECO:0000256" key="1">
    <source>
        <dbReference type="SAM" id="Phobius"/>
    </source>
</evidence>
<organism evidence="2 3">
    <name type="scientific">Mycobacterium aquaticum</name>
    <dbReference type="NCBI Taxonomy" id="1927124"/>
    <lineage>
        <taxon>Bacteria</taxon>
        <taxon>Bacillati</taxon>
        <taxon>Actinomycetota</taxon>
        <taxon>Actinomycetes</taxon>
        <taxon>Mycobacteriales</taxon>
        <taxon>Mycobacteriaceae</taxon>
        <taxon>Mycobacterium</taxon>
    </lineage>
</organism>
<evidence type="ECO:0000313" key="2">
    <source>
        <dbReference type="EMBL" id="ORA38101.1"/>
    </source>
</evidence>
<feature type="transmembrane region" description="Helical" evidence="1">
    <location>
        <begin position="75"/>
        <end position="99"/>
    </location>
</feature>
<proteinExistence type="predicted"/>
<dbReference type="STRING" id="1927124.BST13_05755"/>
<dbReference type="RefSeq" id="WP_083161563.1">
    <property type="nucleotide sequence ID" value="NZ_MVHF01000004.1"/>
</dbReference>
<keyword evidence="1" id="KW-0812">Transmembrane</keyword>
<evidence type="ECO:0008006" key="4">
    <source>
        <dbReference type="Google" id="ProtNLM"/>
    </source>
</evidence>
<dbReference type="EMBL" id="MVHF01000004">
    <property type="protein sequence ID" value="ORA38101.1"/>
    <property type="molecule type" value="Genomic_DNA"/>
</dbReference>
<dbReference type="InterPro" id="IPR010773">
    <property type="entry name" value="Mycophage_PG1_Gp7"/>
</dbReference>
<comment type="caution">
    <text evidence="2">The sequence shown here is derived from an EMBL/GenBank/DDBJ whole genome shotgun (WGS) entry which is preliminary data.</text>
</comment>
<keyword evidence="1" id="KW-1133">Transmembrane helix</keyword>
<keyword evidence="3" id="KW-1185">Reference proteome</keyword>
<name>A0A1X0B6Z6_9MYCO</name>
<protein>
    <recommendedName>
        <fullName evidence="4">DUF1360 domain-containing protein</fullName>
    </recommendedName>
</protein>
<keyword evidence="1" id="KW-0472">Membrane</keyword>
<sequence length="138" mass="15342">MNLSLGQSILILVVYVLAVMRLVRLVNFDTVLDPLRIRIARRAQTAKLAGEEAEVNMQPIAAELHLRTMARWNTLAYFLGCPWCVGFWLSLATAILPVWLIGWPWWAAFGVALATSHLVGLAAPLTADEDMEIVENAE</sequence>